<feature type="domain" description="PiggyBac transposable element-derived protein" evidence="2">
    <location>
        <begin position="214"/>
        <end position="332"/>
    </location>
</feature>
<feature type="compositionally biased region" description="Acidic residues" evidence="1">
    <location>
        <begin position="50"/>
        <end position="59"/>
    </location>
</feature>
<dbReference type="Pfam" id="PF13843">
    <property type="entry name" value="DDE_Tnp_1_7"/>
    <property type="match status" value="2"/>
</dbReference>
<gene>
    <name evidence="3" type="ORF">Pcinc_000560</name>
</gene>
<keyword evidence="4" id="KW-1185">Reference proteome</keyword>
<feature type="domain" description="PiggyBac transposable element-derived protein" evidence="2">
    <location>
        <begin position="127"/>
        <end position="211"/>
    </location>
</feature>
<evidence type="ECO:0000313" key="3">
    <source>
        <dbReference type="EMBL" id="KAK3895637.1"/>
    </source>
</evidence>
<dbReference type="PANTHER" id="PTHR47055:SF3">
    <property type="entry name" value="PHORBOL-ESTER_DAG-TYPE DOMAIN-CONTAINING PROTEIN"/>
    <property type="match status" value="1"/>
</dbReference>
<sequence length="417" mass="48616">MDSRTFYRARVPRQRYRFLLKATEVVTESTSEDIDVVIIPPTTGDKNIESDEEADDDTLDKDYMPDEVSGEVDVQDNTAEEEEEKEIEGVRETGTRARWRKRESLSFGPHSVPSGDCGVHLGKEMFDIYKLFFTDEMISHLTEQTNLYAHRDKNNKDFCVDLEDMTKFLGLLLISGYHSVPSENEYWSTSDDLEIPIFAKTMSRERFKTIKRDNRTGGCPLVAKKEFDKKERGSHDYRSDDTVLCARWNDNSVVTIASNYYGVNPMQKVNRWVKKEGKKTVPQPYLISMYNKGMGGVDVCDRMLSSYRPRLRSKKWWWNIFVQLLNLSVVASFRLYQHVNPDARVSHKDFRREIARTLVRVRTSRKRQGGPTPPVPKAVRYDGINHFLQQCSQGRCYECKKNRRLQCSKCEKRLHKE</sequence>
<evidence type="ECO:0000259" key="2">
    <source>
        <dbReference type="Pfam" id="PF13843"/>
    </source>
</evidence>
<proteinExistence type="predicted"/>
<evidence type="ECO:0000256" key="1">
    <source>
        <dbReference type="SAM" id="MobiDB-lite"/>
    </source>
</evidence>
<comment type="caution">
    <text evidence="3">The sequence shown here is derived from an EMBL/GenBank/DDBJ whole genome shotgun (WGS) entry which is preliminary data.</text>
</comment>
<protein>
    <recommendedName>
        <fullName evidence="2">PiggyBac transposable element-derived protein domain-containing protein</fullName>
    </recommendedName>
</protein>
<dbReference type="GO" id="GO:0043565">
    <property type="term" value="F:sequence-specific DNA binding"/>
    <property type="evidence" value="ECO:0007669"/>
    <property type="project" value="TreeGrafter"/>
</dbReference>
<name>A0AAE1GP67_PETCI</name>
<feature type="region of interest" description="Disordered" evidence="1">
    <location>
        <begin position="40"/>
        <end position="83"/>
    </location>
</feature>
<dbReference type="AlphaFoldDB" id="A0AAE1GP67"/>
<dbReference type="InterPro" id="IPR029526">
    <property type="entry name" value="PGBD"/>
</dbReference>
<dbReference type="InterPro" id="IPR052638">
    <property type="entry name" value="PiggyBac_TE-derived"/>
</dbReference>
<reference evidence="3" key="1">
    <citation type="submission" date="2023-10" db="EMBL/GenBank/DDBJ databases">
        <title>Genome assemblies of two species of porcelain crab, Petrolisthes cinctipes and Petrolisthes manimaculis (Anomura: Porcellanidae).</title>
        <authorList>
            <person name="Angst P."/>
        </authorList>
    </citation>
    <scope>NUCLEOTIDE SEQUENCE</scope>
    <source>
        <strain evidence="3">PB745_01</strain>
        <tissue evidence="3">Gill</tissue>
    </source>
</reference>
<feature type="compositionally biased region" description="Acidic residues" evidence="1">
    <location>
        <begin position="68"/>
        <end position="83"/>
    </location>
</feature>
<accession>A0AAE1GP67</accession>
<organism evidence="3 4">
    <name type="scientific">Petrolisthes cinctipes</name>
    <name type="common">Flat porcelain crab</name>
    <dbReference type="NCBI Taxonomy" id="88211"/>
    <lineage>
        <taxon>Eukaryota</taxon>
        <taxon>Metazoa</taxon>
        <taxon>Ecdysozoa</taxon>
        <taxon>Arthropoda</taxon>
        <taxon>Crustacea</taxon>
        <taxon>Multicrustacea</taxon>
        <taxon>Malacostraca</taxon>
        <taxon>Eumalacostraca</taxon>
        <taxon>Eucarida</taxon>
        <taxon>Decapoda</taxon>
        <taxon>Pleocyemata</taxon>
        <taxon>Anomura</taxon>
        <taxon>Galatheoidea</taxon>
        <taxon>Porcellanidae</taxon>
        <taxon>Petrolisthes</taxon>
    </lineage>
</organism>
<dbReference type="EMBL" id="JAWQEG010000033">
    <property type="protein sequence ID" value="KAK3895637.1"/>
    <property type="molecule type" value="Genomic_DNA"/>
</dbReference>
<evidence type="ECO:0000313" key="4">
    <source>
        <dbReference type="Proteomes" id="UP001286313"/>
    </source>
</evidence>
<dbReference type="Proteomes" id="UP001286313">
    <property type="component" value="Unassembled WGS sequence"/>
</dbReference>
<dbReference type="PANTHER" id="PTHR47055">
    <property type="entry name" value="DDE_TNP_1_7 DOMAIN-CONTAINING PROTEIN"/>
    <property type="match status" value="1"/>
</dbReference>